<name>A0A5B0EAL2_9MICC</name>
<dbReference type="AlphaFoldDB" id="A0A5B0EAL2"/>
<feature type="region of interest" description="Disordered" evidence="1">
    <location>
        <begin position="31"/>
        <end position="78"/>
    </location>
</feature>
<feature type="compositionally biased region" description="Low complexity" evidence="1">
    <location>
        <begin position="41"/>
        <end position="72"/>
    </location>
</feature>
<evidence type="ECO:0000313" key="4">
    <source>
        <dbReference type="Proteomes" id="UP000323856"/>
    </source>
</evidence>
<accession>A0A5B0EAL2</accession>
<sequence>MSGNRLIDSLLAGLAGFGLVFALSGCVGEPAQAPSTTETLSTGSPPVSQTPQPTSAPPASSASGLSAPAQPSTGTNAASTTSPLTIFYVAVDDQGKSGPLVGCGDSIVATETGPVIYASQVEASMSTLLEDKDAEHGQSGLVNTLSASELTYVSASVAGDTVTVELSGEILSGGTCDDPRIIAQLTHTAMVAAGTVEAVILINGVDVNKYLSQK</sequence>
<evidence type="ECO:0000256" key="1">
    <source>
        <dbReference type="SAM" id="MobiDB-lite"/>
    </source>
</evidence>
<protein>
    <recommendedName>
        <fullName evidence="2">GerMN domain-containing protein</fullName>
    </recommendedName>
</protein>
<evidence type="ECO:0000259" key="2">
    <source>
        <dbReference type="SMART" id="SM00909"/>
    </source>
</evidence>
<feature type="domain" description="GerMN" evidence="2">
    <location>
        <begin position="121"/>
        <end position="211"/>
    </location>
</feature>
<dbReference type="OrthoDB" id="4936386at2"/>
<dbReference type="SMART" id="SM00909">
    <property type="entry name" value="Germane"/>
    <property type="match status" value="1"/>
</dbReference>
<dbReference type="Proteomes" id="UP000323856">
    <property type="component" value="Unassembled WGS sequence"/>
</dbReference>
<organism evidence="3 4">
    <name type="scientific">Paeniglutamicibacter gangotriensis</name>
    <dbReference type="NCBI Taxonomy" id="254787"/>
    <lineage>
        <taxon>Bacteria</taxon>
        <taxon>Bacillati</taxon>
        <taxon>Actinomycetota</taxon>
        <taxon>Actinomycetes</taxon>
        <taxon>Micrococcales</taxon>
        <taxon>Micrococcaceae</taxon>
        <taxon>Paeniglutamicibacter</taxon>
    </lineage>
</organism>
<dbReference type="EMBL" id="VOBL01000012">
    <property type="protein sequence ID" value="KAA0976067.1"/>
    <property type="molecule type" value="Genomic_DNA"/>
</dbReference>
<gene>
    <name evidence="3" type="ORF">FQ154_12215</name>
</gene>
<comment type="caution">
    <text evidence="3">The sequence shown here is derived from an EMBL/GenBank/DDBJ whole genome shotgun (WGS) entry which is preliminary data.</text>
</comment>
<dbReference type="Pfam" id="PF10646">
    <property type="entry name" value="Germane"/>
    <property type="match status" value="1"/>
</dbReference>
<proteinExistence type="predicted"/>
<evidence type="ECO:0000313" key="3">
    <source>
        <dbReference type="EMBL" id="KAA0976067.1"/>
    </source>
</evidence>
<dbReference type="RefSeq" id="WP_149619915.1">
    <property type="nucleotide sequence ID" value="NZ_VOBL01000012.1"/>
</dbReference>
<dbReference type="PROSITE" id="PS51257">
    <property type="entry name" value="PROKAR_LIPOPROTEIN"/>
    <property type="match status" value="1"/>
</dbReference>
<dbReference type="InterPro" id="IPR019606">
    <property type="entry name" value="GerMN"/>
</dbReference>
<reference evidence="3 4" key="1">
    <citation type="submission" date="2019-07" db="EMBL/GenBank/DDBJ databases">
        <title>Analysis of the biochemical properties, biological activity and biotechnological potential of siderophores and biosurfactants produced by Antarctic psychrotolerant bacteria.</title>
        <authorList>
            <person name="Styczynski M."/>
            <person name="Krucon T."/>
            <person name="Decewicz P."/>
            <person name="Dziewit L."/>
        </authorList>
    </citation>
    <scope>NUCLEOTIDE SEQUENCE [LARGE SCALE GENOMIC DNA]</scope>
    <source>
        <strain evidence="3 4">ANT_H27</strain>
    </source>
</reference>